<dbReference type="Pfam" id="PF01926">
    <property type="entry name" value="MMR_HSR1"/>
    <property type="match status" value="1"/>
</dbReference>
<dbReference type="Proteomes" id="UP000065807">
    <property type="component" value="Chromosome"/>
</dbReference>
<evidence type="ECO:0000313" key="3">
    <source>
        <dbReference type="Proteomes" id="UP000065807"/>
    </source>
</evidence>
<dbReference type="PANTHER" id="PTHR43834">
    <property type="entry name" value="GTPASE DER"/>
    <property type="match status" value="1"/>
</dbReference>
<evidence type="ECO:0000259" key="1">
    <source>
        <dbReference type="Pfam" id="PF01926"/>
    </source>
</evidence>
<dbReference type="STRING" id="1555112.LIP_1734"/>
<dbReference type="EMBL" id="AP014924">
    <property type="protein sequence ID" value="BAS27580.1"/>
    <property type="molecule type" value="Genomic_DNA"/>
</dbReference>
<dbReference type="RefSeq" id="WP_068136639.1">
    <property type="nucleotide sequence ID" value="NZ_AP014924.1"/>
</dbReference>
<evidence type="ECO:0000313" key="2">
    <source>
        <dbReference type="EMBL" id="BAS27580.1"/>
    </source>
</evidence>
<feature type="domain" description="G" evidence="1">
    <location>
        <begin position="49"/>
        <end position="153"/>
    </location>
</feature>
<reference evidence="3" key="1">
    <citation type="submission" date="2015-07" db="EMBL/GenBank/DDBJ databases">
        <title>Complete genome sequence and phylogenetic analysis of Limnochorda pilosa.</title>
        <authorList>
            <person name="Watanabe M."/>
            <person name="Kojima H."/>
            <person name="Fukui M."/>
        </authorList>
    </citation>
    <scope>NUCLEOTIDE SEQUENCE [LARGE SCALE GENOMIC DNA]</scope>
    <source>
        <strain evidence="3">HC45</strain>
    </source>
</reference>
<proteinExistence type="predicted"/>
<protein>
    <recommendedName>
        <fullName evidence="1">G domain-containing protein</fullName>
    </recommendedName>
</protein>
<accession>A0A0K2SKF6</accession>
<keyword evidence="3" id="KW-1185">Reference proteome</keyword>
<dbReference type="KEGG" id="lpil:LIP_1734"/>
<dbReference type="GO" id="GO:0005525">
    <property type="term" value="F:GTP binding"/>
    <property type="evidence" value="ECO:0007669"/>
    <property type="project" value="InterPro"/>
</dbReference>
<dbReference type="AlphaFoldDB" id="A0A0K2SKF6"/>
<gene>
    <name evidence="2" type="ORF">LIP_1734</name>
</gene>
<dbReference type="InterPro" id="IPR027417">
    <property type="entry name" value="P-loop_NTPase"/>
</dbReference>
<dbReference type="InterPro" id="IPR006073">
    <property type="entry name" value="GTP-bd"/>
</dbReference>
<dbReference type="Gene3D" id="3.40.50.300">
    <property type="entry name" value="P-loop containing nucleotide triphosphate hydrolases"/>
    <property type="match status" value="1"/>
</dbReference>
<dbReference type="OrthoDB" id="2374147at2"/>
<sequence length="198" mass="21558">MTSCLVLGKPNVGKTLFSLRFAFFLGARVVRLARAGEERTWASEEMAARELVSDQPHQTLAVQRLALEIRARKGSRRFDLVDTGGLTDEIPASQAVREAQAETLGLLRQAGVILHMVDASRILSPGAVEAAGEVDAQLFRFGRTRGAYLILANKMDLDGATEGLGEVRRRFAGAPVVPLSARTGLGFGEVKRHVRRHL</sequence>
<name>A0A0K2SKF6_LIMPI</name>
<organism evidence="2 3">
    <name type="scientific">Limnochorda pilosa</name>
    <dbReference type="NCBI Taxonomy" id="1555112"/>
    <lineage>
        <taxon>Bacteria</taxon>
        <taxon>Bacillati</taxon>
        <taxon>Bacillota</taxon>
        <taxon>Limnochordia</taxon>
        <taxon>Limnochordales</taxon>
        <taxon>Limnochordaceae</taxon>
        <taxon>Limnochorda</taxon>
    </lineage>
</organism>
<dbReference type="SUPFAM" id="SSF52540">
    <property type="entry name" value="P-loop containing nucleoside triphosphate hydrolases"/>
    <property type="match status" value="1"/>
</dbReference>
<dbReference type="PANTHER" id="PTHR43834:SF6">
    <property type="entry name" value="GTPASE DER"/>
    <property type="match status" value="1"/>
</dbReference>
<reference evidence="3" key="2">
    <citation type="journal article" date="2016" name="Int. J. Syst. Evol. Microbiol.">
        <title>Complete genome sequence and cell structure of Limnochorda pilosa, a Gram-negative spore-former within the phylum Firmicutes.</title>
        <authorList>
            <person name="Watanabe M."/>
            <person name="Kojima H."/>
            <person name="Fukui M."/>
        </authorList>
    </citation>
    <scope>NUCLEOTIDE SEQUENCE [LARGE SCALE GENOMIC DNA]</scope>
    <source>
        <strain evidence="3">HC45</strain>
    </source>
</reference>